<comment type="caution">
    <text evidence="2">The sequence shown here is derived from an EMBL/GenBank/DDBJ whole genome shotgun (WGS) entry which is preliminary data.</text>
</comment>
<dbReference type="PANTHER" id="PTHR35714">
    <property type="entry name" value="OS02G0715300 PROTEIN"/>
    <property type="match status" value="1"/>
</dbReference>
<dbReference type="Proteomes" id="UP001159364">
    <property type="component" value="Linkage Group LG05"/>
</dbReference>
<protein>
    <submittedName>
        <fullName evidence="2">Uncharacterized protein</fullName>
    </submittedName>
</protein>
<organism evidence="2 3">
    <name type="scientific">Erythroxylum novogranatense</name>
    <dbReference type="NCBI Taxonomy" id="1862640"/>
    <lineage>
        <taxon>Eukaryota</taxon>
        <taxon>Viridiplantae</taxon>
        <taxon>Streptophyta</taxon>
        <taxon>Embryophyta</taxon>
        <taxon>Tracheophyta</taxon>
        <taxon>Spermatophyta</taxon>
        <taxon>Magnoliopsida</taxon>
        <taxon>eudicotyledons</taxon>
        <taxon>Gunneridae</taxon>
        <taxon>Pentapetalae</taxon>
        <taxon>rosids</taxon>
        <taxon>fabids</taxon>
        <taxon>Malpighiales</taxon>
        <taxon>Erythroxylaceae</taxon>
        <taxon>Erythroxylum</taxon>
    </lineage>
</organism>
<keyword evidence="3" id="KW-1185">Reference proteome</keyword>
<reference evidence="2 3" key="1">
    <citation type="submission" date="2021-09" db="EMBL/GenBank/DDBJ databases">
        <title>Genomic insights and catalytic innovation underlie evolution of tropane alkaloids biosynthesis.</title>
        <authorList>
            <person name="Wang Y.-J."/>
            <person name="Tian T."/>
            <person name="Huang J.-P."/>
            <person name="Huang S.-X."/>
        </authorList>
    </citation>
    <scope>NUCLEOTIDE SEQUENCE [LARGE SCALE GENOMIC DNA]</scope>
    <source>
        <strain evidence="2">KIB-2018</strain>
        <tissue evidence="2">Leaf</tissue>
    </source>
</reference>
<dbReference type="AlphaFoldDB" id="A0AAV8TDW6"/>
<accession>A0AAV8TDW6</accession>
<evidence type="ECO:0000313" key="2">
    <source>
        <dbReference type="EMBL" id="KAJ8765057.1"/>
    </source>
</evidence>
<gene>
    <name evidence="2" type="ORF">K2173_010534</name>
</gene>
<dbReference type="PANTHER" id="PTHR35714:SF1">
    <property type="entry name" value="OS02G0715300 PROTEIN"/>
    <property type="match status" value="1"/>
</dbReference>
<feature type="compositionally biased region" description="Polar residues" evidence="1">
    <location>
        <begin position="1"/>
        <end position="10"/>
    </location>
</feature>
<sequence length="150" mass="17290">MSSIVQSFQKKSSHALPVSHAASDTPHQHGLRRRLSSLSLGIHPISSQTSSWAFQRSKSMSSMAENAGTSIRKWWDWGWSWILSRKPIFAQDLEMNEYETRVLGSHNQGSWGHVFYKVRSEIRKLVRSDKVGLPQTYRYDSSNYSKNFEN</sequence>
<evidence type="ECO:0000256" key="1">
    <source>
        <dbReference type="SAM" id="MobiDB-lite"/>
    </source>
</evidence>
<proteinExistence type="predicted"/>
<name>A0AAV8TDW6_9ROSI</name>
<evidence type="ECO:0000313" key="3">
    <source>
        <dbReference type="Proteomes" id="UP001159364"/>
    </source>
</evidence>
<dbReference type="EMBL" id="JAIWQS010000005">
    <property type="protein sequence ID" value="KAJ8765057.1"/>
    <property type="molecule type" value="Genomic_DNA"/>
</dbReference>
<feature type="region of interest" description="Disordered" evidence="1">
    <location>
        <begin position="1"/>
        <end position="30"/>
    </location>
</feature>